<evidence type="ECO:0000259" key="4">
    <source>
        <dbReference type="SMART" id="SM00922"/>
    </source>
</evidence>
<keyword evidence="5" id="KW-0614">Plasmid</keyword>
<dbReference type="Gene3D" id="3.20.20.120">
    <property type="entry name" value="Enolase-like C-terminal domain"/>
    <property type="match status" value="1"/>
</dbReference>
<dbReference type="EMBL" id="CP000391">
    <property type="protein sequence ID" value="ABG65486.1"/>
    <property type="molecule type" value="Genomic_DNA"/>
</dbReference>
<dbReference type="InterPro" id="IPR034593">
    <property type="entry name" value="DgoD-like"/>
</dbReference>
<gene>
    <name evidence="5" type="ordered locus">Meso_4458</name>
</gene>
<protein>
    <recommendedName>
        <fullName evidence="3">glucarate dehydratase</fullName>
        <ecNumber evidence="3">4.2.1.40</ecNumber>
    </recommendedName>
</protein>
<dbReference type="Pfam" id="PF13378">
    <property type="entry name" value="MR_MLE_C"/>
    <property type="match status" value="1"/>
</dbReference>
<dbReference type="KEGG" id="mes:Meso_4458"/>
<dbReference type="EC" id="4.2.1.40" evidence="3"/>
<dbReference type="eggNOG" id="COG4948">
    <property type="taxonomic scope" value="Bacteria"/>
</dbReference>
<geneLocation type="plasmid" evidence="5">
    <name>2</name>
</geneLocation>
<comment type="pathway">
    <text evidence="2">Carbohydrate acid metabolism; D-glucarate degradation; 2,5-dioxopentanoate from D-glucarate: step 1/2.</text>
</comment>
<reference evidence="5" key="1">
    <citation type="submission" date="2006-06" db="EMBL/GenBank/DDBJ databases">
        <title>Complete sequence of Plasmid 2 of Chelativorans sp. BNC1.</title>
        <authorList>
            <consortium name="US DOE Joint Genome Institute"/>
            <person name="Copeland A."/>
            <person name="Lucas S."/>
            <person name="Lapidus A."/>
            <person name="Barry K."/>
            <person name="Detter J.C."/>
            <person name="Glavina del Rio T."/>
            <person name="Hammon N."/>
            <person name="Israni S."/>
            <person name="Dalin E."/>
            <person name="Tice H."/>
            <person name="Pitluck S."/>
            <person name="Chertkov O."/>
            <person name="Brettin T."/>
            <person name="Bruce D."/>
            <person name="Han C."/>
            <person name="Tapia R."/>
            <person name="Gilna P."/>
            <person name="Schmutz J."/>
            <person name="Larimer F."/>
            <person name="Land M."/>
            <person name="Hauser L."/>
            <person name="Kyrpides N."/>
            <person name="Mikhailova N."/>
            <person name="Richardson P."/>
        </authorList>
    </citation>
    <scope>NUCLEOTIDE SEQUENCE</scope>
    <source>
        <strain evidence="5">BNC1</strain>
        <plasmid evidence="5">2</plasmid>
    </source>
</reference>
<dbReference type="PANTHER" id="PTHR48080:SF4">
    <property type="entry name" value="GLUCARATE DEHYDRATASE"/>
    <property type="match status" value="1"/>
</dbReference>
<evidence type="ECO:0000256" key="1">
    <source>
        <dbReference type="ARBA" id="ARBA00001426"/>
    </source>
</evidence>
<dbReference type="SUPFAM" id="SSF51604">
    <property type="entry name" value="Enolase C-terminal domain-like"/>
    <property type="match status" value="1"/>
</dbReference>
<dbReference type="InterPro" id="IPR036849">
    <property type="entry name" value="Enolase-like_C_sf"/>
</dbReference>
<dbReference type="InterPro" id="IPR029065">
    <property type="entry name" value="Enolase_C-like"/>
</dbReference>
<dbReference type="InterPro" id="IPR029017">
    <property type="entry name" value="Enolase-like_N"/>
</dbReference>
<sequence length="399" mass="43920">MTSTVQAVSQSQSGRDSTIARVELFLFKQEMQNVAFDVSPSGIDMPDVRSSRTRLAITLETRDGCKGEYIGGRSDIVPHLSFGAKRVLGQSAFDRERFYTDLRRHLRKEDRIGLSQLDIVLWDWLGKQLGASVSDLLGGGKDRLPAYASTWFGGDGSGLEHPEAYADFAEECYGLGYRAFKMHGWVDGNVERERSAILKLGDRVGGRMNLMHDAACHLITFADALAVGRACDEAGFFWYEDPYSDLGLSAHSHRRLRELLKTPILLGEHVRGLESLATLVLAGGTDFVRADPNFDIGITGTMKIAHFAEALGIDVELHGCGPAHRQCMAAIRNTNYYELSMVSPSRGQPVNPFYAGGYSDLLDDVDSDGSFPVPKGPGLGVEYDWDVVTRNLVNHIVIE</sequence>
<dbReference type="AlphaFoldDB" id="Q11AT9"/>
<dbReference type="InterPro" id="IPR013342">
    <property type="entry name" value="Mandelate_racemase_C"/>
</dbReference>
<evidence type="ECO:0000256" key="2">
    <source>
        <dbReference type="ARBA" id="ARBA00005183"/>
    </source>
</evidence>
<dbReference type="PANTHER" id="PTHR48080">
    <property type="entry name" value="D-GALACTONATE DEHYDRATASE-RELATED"/>
    <property type="match status" value="1"/>
</dbReference>
<dbReference type="SMART" id="SM00922">
    <property type="entry name" value="MR_MLE"/>
    <property type="match status" value="1"/>
</dbReference>
<accession>Q11AT9</accession>
<dbReference type="HOGENOM" id="CLU_030273_3_0_5"/>
<dbReference type="SUPFAM" id="SSF54826">
    <property type="entry name" value="Enolase N-terminal domain-like"/>
    <property type="match status" value="1"/>
</dbReference>
<dbReference type="Gene3D" id="3.30.390.10">
    <property type="entry name" value="Enolase-like, N-terminal domain"/>
    <property type="match status" value="1"/>
</dbReference>
<evidence type="ECO:0000313" key="5">
    <source>
        <dbReference type="EMBL" id="ABG65486.1"/>
    </source>
</evidence>
<name>Q11AT9_CHESB</name>
<dbReference type="SFLD" id="SFLDS00001">
    <property type="entry name" value="Enolase"/>
    <property type="match status" value="1"/>
</dbReference>
<evidence type="ECO:0000256" key="3">
    <source>
        <dbReference type="ARBA" id="ARBA00011973"/>
    </source>
</evidence>
<dbReference type="OrthoDB" id="9802699at2"/>
<feature type="domain" description="Mandelate racemase/muconate lactonizing enzyme C-terminal" evidence="4">
    <location>
        <begin position="162"/>
        <end position="263"/>
    </location>
</feature>
<comment type="catalytic activity">
    <reaction evidence="1">
        <text>D-glucarate = 5-dehydro-4-deoxy-D-glucarate + H2O</text>
        <dbReference type="Rhea" id="RHEA:14573"/>
        <dbReference type="ChEBI" id="CHEBI:15377"/>
        <dbReference type="ChEBI" id="CHEBI:30612"/>
        <dbReference type="ChEBI" id="CHEBI:42819"/>
        <dbReference type="EC" id="4.2.1.40"/>
    </reaction>
</comment>
<proteinExistence type="predicted"/>
<dbReference type="GO" id="GO:0008872">
    <property type="term" value="F:glucarate dehydratase activity"/>
    <property type="evidence" value="ECO:0007669"/>
    <property type="project" value="UniProtKB-EC"/>
</dbReference>
<organism evidence="5">
    <name type="scientific">Chelativorans sp. (strain BNC1)</name>
    <dbReference type="NCBI Taxonomy" id="266779"/>
    <lineage>
        <taxon>Bacteria</taxon>
        <taxon>Pseudomonadati</taxon>
        <taxon>Pseudomonadota</taxon>
        <taxon>Alphaproteobacteria</taxon>
        <taxon>Hyphomicrobiales</taxon>
        <taxon>Phyllobacteriaceae</taxon>
        <taxon>Chelativorans</taxon>
    </lineage>
</organism>
<dbReference type="CDD" id="cd03329">
    <property type="entry name" value="MR_like_4"/>
    <property type="match status" value="1"/>
</dbReference>